<keyword evidence="1" id="KW-0560">Oxidoreductase</keyword>
<evidence type="ECO:0000256" key="1">
    <source>
        <dbReference type="ARBA" id="ARBA00023002"/>
    </source>
</evidence>
<dbReference type="InterPro" id="IPR015815">
    <property type="entry name" value="HIBADH-related"/>
</dbReference>
<dbReference type="InterPro" id="IPR008927">
    <property type="entry name" value="6-PGluconate_DH-like_C_sf"/>
</dbReference>
<organism evidence="5 6">
    <name type="scientific">Halorubrum vacuolatum</name>
    <name type="common">Natronobacterium vacuolatum</name>
    <dbReference type="NCBI Taxonomy" id="63740"/>
    <lineage>
        <taxon>Archaea</taxon>
        <taxon>Methanobacteriati</taxon>
        <taxon>Methanobacteriota</taxon>
        <taxon>Stenosarchaea group</taxon>
        <taxon>Halobacteria</taxon>
        <taxon>Halobacteriales</taxon>
        <taxon>Haloferacaceae</taxon>
        <taxon>Halorubrum</taxon>
    </lineage>
</organism>
<dbReference type="GO" id="GO:0050661">
    <property type="term" value="F:NADP binding"/>
    <property type="evidence" value="ECO:0007669"/>
    <property type="project" value="InterPro"/>
</dbReference>
<evidence type="ECO:0000256" key="2">
    <source>
        <dbReference type="ARBA" id="ARBA00023027"/>
    </source>
</evidence>
<evidence type="ECO:0000259" key="3">
    <source>
        <dbReference type="Pfam" id="PF03446"/>
    </source>
</evidence>
<dbReference type="EMBL" id="FZNQ01000032">
    <property type="protein sequence ID" value="SNR66753.1"/>
    <property type="molecule type" value="Genomic_DNA"/>
</dbReference>
<evidence type="ECO:0000259" key="4">
    <source>
        <dbReference type="Pfam" id="PF14833"/>
    </source>
</evidence>
<dbReference type="Pfam" id="PF14833">
    <property type="entry name" value="NAD_binding_11"/>
    <property type="match status" value="1"/>
</dbReference>
<dbReference type="AlphaFoldDB" id="A0A238Y7Y1"/>
<dbReference type="Gene3D" id="3.40.50.720">
    <property type="entry name" value="NAD(P)-binding Rossmann-like Domain"/>
    <property type="match status" value="1"/>
</dbReference>
<keyword evidence="2" id="KW-0520">NAD</keyword>
<evidence type="ECO:0000313" key="5">
    <source>
        <dbReference type="EMBL" id="SNR66753.1"/>
    </source>
</evidence>
<dbReference type="GO" id="GO:0016616">
    <property type="term" value="F:oxidoreductase activity, acting on the CH-OH group of donors, NAD or NADP as acceptor"/>
    <property type="evidence" value="ECO:0007669"/>
    <property type="project" value="TreeGrafter"/>
</dbReference>
<dbReference type="Gene3D" id="1.10.1040.10">
    <property type="entry name" value="N-(1-d-carboxylethyl)-l-norvaline Dehydrogenase, domain 2"/>
    <property type="match status" value="1"/>
</dbReference>
<protein>
    <submittedName>
        <fullName evidence="5">3-hydroxyisobutyrate dehydrogenase/2-hydroxymethylglutarate dehydrogenase</fullName>
    </submittedName>
</protein>
<dbReference type="PIRSF" id="PIRSF000103">
    <property type="entry name" value="HIBADH"/>
    <property type="match status" value="1"/>
</dbReference>
<feature type="domain" description="3-hydroxyisobutyrate dehydrogenase-like NAD-binding" evidence="4">
    <location>
        <begin position="168"/>
        <end position="287"/>
    </location>
</feature>
<dbReference type="InterPro" id="IPR029154">
    <property type="entry name" value="HIBADH-like_NADP-bd"/>
</dbReference>
<dbReference type="SUPFAM" id="SSF48179">
    <property type="entry name" value="6-phosphogluconate dehydrogenase C-terminal domain-like"/>
    <property type="match status" value="1"/>
</dbReference>
<dbReference type="InterPro" id="IPR002204">
    <property type="entry name" value="3-OH-isobutyrate_DH-rel_CS"/>
</dbReference>
<sequence>MSDTTVGVVGLGKMGGNMAKHLFDESFEVYGHDVQPEVRESFAEYGGTVAESARDVARQSDVTITSLPTSQIVEDVYTGDGGLAHESVETIFLEMSTIAPPTTETLAAAVGKTPSEILDAPITGGPEDSRQGTLTGLVGGKKPVFESEPPQEVLNALCAEVHYAGDSGSGHAIKLLNNTMSMGNLLLAMETVALGSRYGIDGDRLWDILGNASATSVAFESRMPRVLERDFEAGFTIDFARKDIGLAVEMADAEDYPMLMGGMVHRLYTQASNEGFGEDDVGAVLKMFEEREGDRIGDDPEK</sequence>
<gene>
    <name evidence="5" type="ORF">SAMN06264855_1327</name>
</gene>
<dbReference type="Proteomes" id="UP000198397">
    <property type="component" value="Unassembled WGS sequence"/>
</dbReference>
<dbReference type="PROSITE" id="PS00895">
    <property type="entry name" value="3_HYDROXYISOBUT_DH"/>
    <property type="match status" value="1"/>
</dbReference>
<dbReference type="InterPro" id="IPR013328">
    <property type="entry name" value="6PGD_dom2"/>
</dbReference>
<keyword evidence="6" id="KW-1185">Reference proteome</keyword>
<dbReference type="InterPro" id="IPR006115">
    <property type="entry name" value="6PGDH_NADP-bd"/>
</dbReference>
<dbReference type="PANTHER" id="PTHR22981">
    <property type="entry name" value="3-HYDROXYISOBUTYRATE DEHYDROGENASE-RELATED"/>
    <property type="match status" value="1"/>
</dbReference>
<dbReference type="RefSeq" id="WP_089385966.1">
    <property type="nucleotide sequence ID" value="NZ_FZNQ01000032.1"/>
</dbReference>
<feature type="domain" description="6-phosphogluconate dehydrogenase NADP-binding" evidence="3">
    <location>
        <begin position="5"/>
        <end position="165"/>
    </location>
</feature>
<reference evidence="5 6" key="1">
    <citation type="submission" date="2017-06" db="EMBL/GenBank/DDBJ databases">
        <authorList>
            <person name="Kim H.J."/>
            <person name="Triplett B.A."/>
        </authorList>
    </citation>
    <scope>NUCLEOTIDE SEQUENCE [LARGE SCALE GENOMIC DNA]</scope>
    <source>
        <strain evidence="5 6">DSM 8800</strain>
    </source>
</reference>
<dbReference type="PANTHER" id="PTHR22981:SF7">
    <property type="entry name" value="3-HYDROXYISOBUTYRATE DEHYDROGENASE, MITOCHONDRIAL"/>
    <property type="match status" value="1"/>
</dbReference>
<dbReference type="Pfam" id="PF03446">
    <property type="entry name" value="NAD_binding_2"/>
    <property type="match status" value="1"/>
</dbReference>
<dbReference type="SUPFAM" id="SSF51735">
    <property type="entry name" value="NAD(P)-binding Rossmann-fold domains"/>
    <property type="match status" value="1"/>
</dbReference>
<evidence type="ECO:0000313" key="6">
    <source>
        <dbReference type="Proteomes" id="UP000198397"/>
    </source>
</evidence>
<name>A0A238Y7Y1_HALVU</name>
<dbReference type="OrthoDB" id="23890at2157"/>
<proteinExistence type="predicted"/>
<accession>A0A238Y7Y1</accession>
<dbReference type="InterPro" id="IPR036291">
    <property type="entry name" value="NAD(P)-bd_dom_sf"/>
</dbReference>
<dbReference type="GO" id="GO:0051287">
    <property type="term" value="F:NAD binding"/>
    <property type="evidence" value="ECO:0007669"/>
    <property type="project" value="InterPro"/>
</dbReference>